<proteinExistence type="evidence at transcript level"/>
<dbReference type="SUPFAM" id="SSF47565">
    <property type="entry name" value="Insect pheromone/odorant-binding proteins"/>
    <property type="match status" value="1"/>
</dbReference>
<name>A0A0G2YGU6_HOLPA</name>
<reference evidence="2" key="1">
    <citation type="journal article" date="2014" name="Arch. Insect Biochem. Physiol.">
        <title>Transcriptome and tissue-specific expression analysis of Obp and Csp genes in the dark black chafer.</title>
        <authorList>
            <person name="Ju Q."/>
            <person name="Li X."/>
            <person name="Jiang X.J."/>
            <person name="Qu M.J."/>
            <person name="Guo X.Q."/>
            <person name="Han Z.J."/>
            <person name="Li F."/>
        </authorList>
    </citation>
    <scope>NUCLEOTIDE SEQUENCE</scope>
</reference>
<dbReference type="InterPro" id="IPR006170">
    <property type="entry name" value="PBP/GOBP"/>
</dbReference>
<accession>A0A0G2YGU6</accession>
<evidence type="ECO:0000256" key="1">
    <source>
        <dbReference type="SAM" id="SignalP"/>
    </source>
</evidence>
<organism evidence="2">
    <name type="scientific">Holotrichia parallela</name>
    <name type="common">Dark black chafer beetle</name>
    <name type="synonym">Pedinotrichia parallela</name>
    <dbReference type="NCBI Taxonomy" id="93412"/>
    <lineage>
        <taxon>Eukaryota</taxon>
        <taxon>Metazoa</taxon>
        <taxon>Ecdysozoa</taxon>
        <taxon>Arthropoda</taxon>
        <taxon>Hexapoda</taxon>
        <taxon>Insecta</taxon>
        <taxon>Pterygota</taxon>
        <taxon>Neoptera</taxon>
        <taxon>Endopterygota</taxon>
        <taxon>Coleoptera</taxon>
        <taxon>Polyphaga</taxon>
        <taxon>Scarabaeiformia</taxon>
        <taxon>Scarabaeidae</taxon>
        <taxon>Melolonthinae</taxon>
        <taxon>Holotrichia</taxon>
    </lineage>
</organism>
<reference evidence="2" key="2">
    <citation type="submission" date="2015-05" db="EMBL/GenBank/DDBJ databases">
        <authorList>
            <person name="Ju Q."/>
            <person name="Li X."/>
            <person name="Jiang X.J."/>
            <person name="Qu M.J."/>
        </authorList>
    </citation>
    <scope>NUCLEOTIDE SEQUENCE</scope>
</reference>
<dbReference type="InterPro" id="IPR036728">
    <property type="entry name" value="PBP_GOBP_sf"/>
</dbReference>
<dbReference type="SMART" id="SM00708">
    <property type="entry name" value="PhBP"/>
    <property type="match status" value="1"/>
</dbReference>
<keyword evidence="1" id="KW-0732">Signal</keyword>
<dbReference type="Gene3D" id="1.10.238.20">
    <property type="entry name" value="Pheromone/general odorant binding protein domain"/>
    <property type="match status" value="1"/>
</dbReference>
<dbReference type="AlphaFoldDB" id="A0A0G2YGU6"/>
<dbReference type="EMBL" id="KR733554">
    <property type="protein sequence ID" value="AKI84366.1"/>
    <property type="molecule type" value="mRNA"/>
</dbReference>
<feature type="signal peptide" evidence="1">
    <location>
        <begin position="1"/>
        <end position="16"/>
    </location>
</feature>
<dbReference type="CDD" id="cd23992">
    <property type="entry name" value="PBP_GOBP"/>
    <property type="match status" value="1"/>
</dbReference>
<dbReference type="GO" id="GO:0005549">
    <property type="term" value="F:odorant binding"/>
    <property type="evidence" value="ECO:0007669"/>
    <property type="project" value="InterPro"/>
</dbReference>
<dbReference type="SMR" id="A0A0G2YGU6"/>
<sequence>MYRILIIYFCFIGADAMIKLHELFNTNAMRVGPQCLEEIGATEDTLKKIANREIPTSREGMCLITCIHEKFGMQNSDGKTNRAGTLIFLEPLKEDLAYYSRTKDHFMECLDTVSNEDEKCVIGTKLMECLSIGGMKKGII</sequence>
<feature type="chain" id="PRO_5005182646" evidence="1">
    <location>
        <begin position="17"/>
        <end position="140"/>
    </location>
</feature>
<protein>
    <submittedName>
        <fullName evidence="2">OBP8</fullName>
    </submittedName>
</protein>
<evidence type="ECO:0000313" key="2">
    <source>
        <dbReference type="EMBL" id="AKI84366.1"/>
    </source>
</evidence>
<dbReference type="Pfam" id="PF01395">
    <property type="entry name" value="PBP_GOBP"/>
    <property type="match status" value="1"/>
</dbReference>